<name>A0ABD0MD11_CIRMR</name>
<reference evidence="1 2" key="1">
    <citation type="submission" date="2024-05" db="EMBL/GenBank/DDBJ databases">
        <title>Genome sequencing and assembly of Indian major carp, Cirrhinus mrigala (Hamilton, 1822).</title>
        <authorList>
            <person name="Mohindra V."/>
            <person name="Chowdhury L.M."/>
            <person name="Lal K."/>
            <person name="Jena J.K."/>
        </authorList>
    </citation>
    <scope>NUCLEOTIDE SEQUENCE [LARGE SCALE GENOMIC DNA]</scope>
    <source>
        <strain evidence="1">CM1030</strain>
        <tissue evidence="1">Blood</tissue>
    </source>
</reference>
<protein>
    <submittedName>
        <fullName evidence="1">Uncharacterized protein</fullName>
    </submittedName>
</protein>
<evidence type="ECO:0000313" key="2">
    <source>
        <dbReference type="Proteomes" id="UP001529510"/>
    </source>
</evidence>
<dbReference type="PANTHER" id="PTHR35617">
    <property type="entry name" value="PHAGE_INTEGRASE DOMAIN-CONTAINING PROTEIN"/>
    <property type="match status" value="1"/>
</dbReference>
<accession>A0ABD0MD11</accession>
<dbReference type="EMBL" id="JAMKFB020000908">
    <property type="protein sequence ID" value="KAL0146637.1"/>
    <property type="molecule type" value="Genomic_DNA"/>
</dbReference>
<proteinExistence type="predicted"/>
<comment type="caution">
    <text evidence="1">The sequence shown here is derived from an EMBL/GenBank/DDBJ whole genome shotgun (WGS) entry which is preliminary data.</text>
</comment>
<sequence length="182" mass="19806">MSCCTQMPPPRVGVLYATGKQSRAPRKDLDCYGINCLELLAVLRRFLNRCGATKTRPGYVPKVPTTPFRDQVVNLQALPPEEADLALALLCPVCALRNYMDRNRSFRCSEQLFVCFGGQQKGNAVSKQRLAHGVVDALSLAYGGAVPPRSSRSLHPECCVLLCAGAQRLASRHLQSCGLGDT</sequence>
<evidence type="ECO:0000313" key="1">
    <source>
        <dbReference type="EMBL" id="KAL0146637.1"/>
    </source>
</evidence>
<dbReference type="Proteomes" id="UP001529510">
    <property type="component" value="Unassembled WGS sequence"/>
</dbReference>
<dbReference type="AlphaFoldDB" id="A0ABD0MD11"/>
<gene>
    <name evidence="1" type="ORF">M9458_057977</name>
</gene>
<dbReference type="PANTHER" id="PTHR35617:SF3">
    <property type="entry name" value="CORE-BINDING (CB) DOMAIN-CONTAINING PROTEIN"/>
    <property type="match status" value="1"/>
</dbReference>
<organism evidence="1 2">
    <name type="scientific">Cirrhinus mrigala</name>
    <name type="common">Mrigala</name>
    <dbReference type="NCBI Taxonomy" id="683832"/>
    <lineage>
        <taxon>Eukaryota</taxon>
        <taxon>Metazoa</taxon>
        <taxon>Chordata</taxon>
        <taxon>Craniata</taxon>
        <taxon>Vertebrata</taxon>
        <taxon>Euteleostomi</taxon>
        <taxon>Actinopterygii</taxon>
        <taxon>Neopterygii</taxon>
        <taxon>Teleostei</taxon>
        <taxon>Ostariophysi</taxon>
        <taxon>Cypriniformes</taxon>
        <taxon>Cyprinidae</taxon>
        <taxon>Labeoninae</taxon>
        <taxon>Labeonini</taxon>
        <taxon>Cirrhinus</taxon>
    </lineage>
</organism>
<keyword evidence="2" id="KW-1185">Reference proteome</keyword>